<reference evidence="2" key="3">
    <citation type="submission" date="2022-06" db="UniProtKB">
        <authorList>
            <consortium name="EnsemblPlants"/>
        </authorList>
    </citation>
    <scope>IDENTIFICATION</scope>
</reference>
<reference evidence="2" key="2">
    <citation type="submission" date="2018-03" db="EMBL/GenBank/DDBJ databases">
        <title>The Triticum urartu genome reveals the dynamic nature of wheat genome evolution.</title>
        <authorList>
            <person name="Ling H."/>
            <person name="Ma B."/>
            <person name="Shi X."/>
            <person name="Liu H."/>
            <person name="Dong L."/>
            <person name="Sun H."/>
            <person name="Cao Y."/>
            <person name="Gao Q."/>
            <person name="Zheng S."/>
            <person name="Li Y."/>
            <person name="Yu Y."/>
            <person name="Du H."/>
            <person name="Qi M."/>
            <person name="Li Y."/>
            <person name="Yu H."/>
            <person name="Cui Y."/>
            <person name="Wang N."/>
            <person name="Chen C."/>
            <person name="Wu H."/>
            <person name="Zhao Y."/>
            <person name="Zhang J."/>
            <person name="Li Y."/>
            <person name="Zhou W."/>
            <person name="Zhang B."/>
            <person name="Hu W."/>
            <person name="Eijk M."/>
            <person name="Tang J."/>
            <person name="Witsenboer H."/>
            <person name="Zhao S."/>
            <person name="Li Z."/>
            <person name="Zhang A."/>
            <person name="Wang D."/>
            <person name="Liang C."/>
        </authorList>
    </citation>
    <scope>NUCLEOTIDE SEQUENCE [LARGE SCALE GENOMIC DNA]</scope>
    <source>
        <strain evidence="2">cv. G1812</strain>
    </source>
</reference>
<dbReference type="Gramene" id="TuG1812G0600003162.01.T02">
    <property type="protein sequence ID" value="TuG1812G0600003162.01.T02"/>
    <property type="gene ID" value="TuG1812G0600003162.01"/>
</dbReference>
<protein>
    <recommendedName>
        <fullName evidence="4">SET domain-containing protein</fullName>
    </recommendedName>
</protein>
<sequence>MATTTTTALHPQFRPPSHPRATRRLRPCPSSSSVRPRFSVRAAAASASASASAPAQREVVAGVPWGCEIESLESAASLERWLTASGLPEQRLALEKVDIGERGLVALKNVRNGEKLLFVPPTLVITADSEWSNREVGDVMKRYSVPDWPLLATYLISEASLEGSSKWSSYIDALPRQPYSLLYCLSLSL</sequence>
<dbReference type="PANTHER" id="PTHR13271:SF123">
    <property type="entry name" value="RIBULOSE-1,5-BISPHOSPHATE CARBOXYLASE_OXYGENASE SMALL SUBUNIT N-METHYLTRANSFERASE I-RELATED"/>
    <property type="match status" value="1"/>
</dbReference>
<dbReference type="EnsemblPlants" id="TuG1812G0600003162.01.T03">
    <property type="protein sequence ID" value="TuG1812G0600003162.01.T03"/>
    <property type="gene ID" value="TuG1812G0600003162.01"/>
</dbReference>
<reference evidence="3" key="1">
    <citation type="journal article" date="2013" name="Nature">
        <title>Draft genome of the wheat A-genome progenitor Triticum urartu.</title>
        <authorList>
            <person name="Ling H.Q."/>
            <person name="Zhao S."/>
            <person name="Liu D."/>
            <person name="Wang J."/>
            <person name="Sun H."/>
            <person name="Zhang C."/>
            <person name="Fan H."/>
            <person name="Li D."/>
            <person name="Dong L."/>
            <person name="Tao Y."/>
            <person name="Gao C."/>
            <person name="Wu H."/>
            <person name="Li Y."/>
            <person name="Cui Y."/>
            <person name="Guo X."/>
            <person name="Zheng S."/>
            <person name="Wang B."/>
            <person name="Yu K."/>
            <person name="Liang Q."/>
            <person name="Yang W."/>
            <person name="Lou X."/>
            <person name="Chen J."/>
            <person name="Feng M."/>
            <person name="Jian J."/>
            <person name="Zhang X."/>
            <person name="Luo G."/>
            <person name="Jiang Y."/>
            <person name="Liu J."/>
            <person name="Wang Z."/>
            <person name="Sha Y."/>
            <person name="Zhang B."/>
            <person name="Wu H."/>
            <person name="Tang D."/>
            <person name="Shen Q."/>
            <person name="Xue P."/>
            <person name="Zou S."/>
            <person name="Wang X."/>
            <person name="Liu X."/>
            <person name="Wang F."/>
            <person name="Yang Y."/>
            <person name="An X."/>
            <person name="Dong Z."/>
            <person name="Zhang K."/>
            <person name="Zhang X."/>
            <person name="Luo M.C."/>
            <person name="Dvorak J."/>
            <person name="Tong Y."/>
            <person name="Wang J."/>
            <person name="Yang H."/>
            <person name="Li Z."/>
            <person name="Wang D."/>
            <person name="Zhang A."/>
            <person name="Wang J."/>
        </authorList>
    </citation>
    <scope>NUCLEOTIDE SEQUENCE</scope>
    <source>
        <strain evidence="3">cv. G1812</strain>
    </source>
</reference>
<accession>A0A8R7UYE0</accession>
<evidence type="ECO:0000313" key="3">
    <source>
        <dbReference type="Proteomes" id="UP000015106"/>
    </source>
</evidence>
<gene>
    <name evidence="2" type="primary">LOC125514446</name>
</gene>
<dbReference type="InterPro" id="IPR046341">
    <property type="entry name" value="SET_dom_sf"/>
</dbReference>
<dbReference type="PANTHER" id="PTHR13271">
    <property type="entry name" value="UNCHARACTERIZED PUTATIVE METHYLTRANSFERASE"/>
    <property type="match status" value="1"/>
</dbReference>
<evidence type="ECO:0000313" key="2">
    <source>
        <dbReference type="EnsemblPlants" id="TuG1812G0600003162.01.T02"/>
    </source>
</evidence>
<dbReference type="AlphaFoldDB" id="A0A8R7UYE0"/>
<dbReference type="Proteomes" id="UP000015106">
    <property type="component" value="Chromosome 6"/>
</dbReference>
<feature type="region of interest" description="Disordered" evidence="1">
    <location>
        <begin position="1"/>
        <end position="34"/>
    </location>
</feature>
<name>A0A8R7UYE0_TRIUA</name>
<dbReference type="GO" id="GO:0016279">
    <property type="term" value="F:protein-lysine N-methyltransferase activity"/>
    <property type="evidence" value="ECO:0007669"/>
    <property type="project" value="TreeGrafter"/>
</dbReference>
<dbReference type="SUPFAM" id="SSF82199">
    <property type="entry name" value="SET domain"/>
    <property type="match status" value="1"/>
</dbReference>
<organism evidence="2 3">
    <name type="scientific">Triticum urartu</name>
    <name type="common">Red wild einkorn</name>
    <name type="synonym">Crithodium urartu</name>
    <dbReference type="NCBI Taxonomy" id="4572"/>
    <lineage>
        <taxon>Eukaryota</taxon>
        <taxon>Viridiplantae</taxon>
        <taxon>Streptophyta</taxon>
        <taxon>Embryophyta</taxon>
        <taxon>Tracheophyta</taxon>
        <taxon>Spermatophyta</taxon>
        <taxon>Magnoliopsida</taxon>
        <taxon>Liliopsida</taxon>
        <taxon>Poales</taxon>
        <taxon>Poaceae</taxon>
        <taxon>BOP clade</taxon>
        <taxon>Pooideae</taxon>
        <taxon>Triticodae</taxon>
        <taxon>Triticeae</taxon>
        <taxon>Triticinae</taxon>
        <taxon>Triticum</taxon>
    </lineage>
</organism>
<dbReference type="Gene3D" id="3.90.1410.10">
    <property type="entry name" value="set domain protein methyltransferase, domain 1"/>
    <property type="match status" value="1"/>
</dbReference>
<dbReference type="InterPro" id="IPR050600">
    <property type="entry name" value="SETD3_SETD6_MTase"/>
</dbReference>
<evidence type="ECO:0008006" key="4">
    <source>
        <dbReference type="Google" id="ProtNLM"/>
    </source>
</evidence>
<proteinExistence type="predicted"/>
<evidence type="ECO:0000256" key="1">
    <source>
        <dbReference type="SAM" id="MobiDB-lite"/>
    </source>
</evidence>
<dbReference type="EnsemblPlants" id="TuG1812G0600003162.01.T02">
    <property type="protein sequence ID" value="TuG1812G0600003162.01.T02"/>
    <property type="gene ID" value="TuG1812G0600003162.01"/>
</dbReference>
<dbReference type="Gramene" id="TuG1812G0600003162.01.T03">
    <property type="protein sequence ID" value="TuG1812G0600003162.01.T03"/>
    <property type="gene ID" value="TuG1812G0600003162.01"/>
</dbReference>
<keyword evidence="3" id="KW-1185">Reference proteome</keyword>